<keyword evidence="2 6" id="KW-0812">Transmembrane</keyword>
<dbReference type="InterPro" id="IPR007816">
    <property type="entry name" value="ResB-like_domain"/>
</dbReference>
<keyword evidence="5 6" id="KW-0472">Membrane</keyword>
<dbReference type="Proteomes" id="UP000288623">
    <property type="component" value="Unassembled WGS sequence"/>
</dbReference>
<evidence type="ECO:0000256" key="4">
    <source>
        <dbReference type="ARBA" id="ARBA00022989"/>
    </source>
</evidence>
<dbReference type="GO" id="GO:0017004">
    <property type="term" value="P:cytochrome complex assembly"/>
    <property type="evidence" value="ECO:0007669"/>
    <property type="project" value="UniProtKB-KW"/>
</dbReference>
<sequence length="529" mass="59222">MEDMKCDCGHTNPHGAQLCERCGKPLTTELDMRYDGAVIRSKTKKKTLIDKIWALFANVKFGVLLIVLTLIAASLGTILPQVLFVDTSTFASPKEAYTQTYGVFGTIYYTIGFADLYNSWWFQTLVLALAASIVIASIDRGVPLFKALFNQRVTKHDNFLKRQRFTLKVPSEQLTLEEAARVLTTKRYRVRLEDNALLAEKGRFARFGPYINHVGLLIFLSGVMLRLVPGFYVDEELWVREGDTTAIPGAAGYFVENKAFILETYDGERVENAVNSVAKKYETKAVIYKGDTLAGDTANLQELKQASIQVNHPAKFDGYALYQMDYRLDELKTMTFQLTEKKSGKSLGDVTIDLANPQQRYALKNGARVELAGYYPDFDGFDADGAPQTKSPNPNNPAFLFNMYTAETKQGETSFVQIQKTSEPLGETAYKMVFKSADTRDITGLKVRKDVTMPILIVGGIIFMLGVIIGSYMSHRRIWIKQTPEAYLLAAHANKAGYAFKKELADITEKLALPSFDDKREKEGDNDAS</sequence>
<feature type="transmembrane region" description="Helical" evidence="6">
    <location>
        <begin position="210"/>
        <end position="232"/>
    </location>
</feature>
<dbReference type="PANTHER" id="PTHR31566">
    <property type="entry name" value="CYTOCHROME C BIOGENESIS PROTEIN CCS1, CHLOROPLASTIC"/>
    <property type="match status" value="1"/>
</dbReference>
<comment type="caution">
    <text evidence="8">The sequence shown here is derived from an EMBL/GenBank/DDBJ whole genome shotgun (WGS) entry which is preliminary data.</text>
</comment>
<keyword evidence="4 6" id="KW-1133">Transmembrane helix</keyword>
<keyword evidence="9" id="KW-1185">Reference proteome</keyword>
<evidence type="ECO:0000256" key="2">
    <source>
        <dbReference type="ARBA" id="ARBA00022692"/>
    </source>
</evidence>
<evidence type="ECO:0000313" key="8">
    <source>
        <dbReference type="EMBL" id="RUS55229.1"/>
    </source>
</evidence>
<feature type="domain" description="ResB-like" evidence="7">
    <location>
        <begin position="59"/>
        <end position="504"/>
    </location>
</feature>
<proteinExistence type="predicted"/>
<dbReference type="OrthoDB" id="9770923at2"/>
<dbReference type="PANTHER" id="PTHR31566:SF0">
    <property type="entry name" value="CYTOCHROME C BIOGENESIS PROTEIN CCS1, CHLOROPLASTIC"/>
    <property type="match status" value="1"/>
</dbReference>
<dbReference type="AlphaFoldDB" id="A0A433RSU2"/>
<evidence type="ECO:0000256" key="1">
    <source>
        <dbReference type="ARBA" id="ARBA00004141"/>
    </source>
</evidence>
<evidence type="ECO:0000313" key="9">
    <source>
        <dbReference type="Proteomes" id="UP000288623"/>
    </source>
</evidence>
<feature type="transmembrane region" description="Helical" evidence="6">
    <location>
        <begin position="120"/>
        <end position="138"/>
    </location>
</feature>
<feature type="transmembrane region" description="Helical" evidence="6">
    <location>
        <begin position="451"/>
        <end position="472"/>
    </location>
</feature>
<accession>A0A433RSU2</accession>
<name>A0A433RSU2_9BACL</name>
<feature type="transmembrane region" description="Helical" evidence="6">
    <location>
        <begin position="52"/>
        <end position="79"/>
    </location>
</feature>
<evidence type="ECO:0000256" key="6">
    <source>
        <dbReference type="SAM" id="Phobius"/>
    </source>
</evidence>
<evidence type="ECO:0000259" key="7">
    <source>
        <dbReference type="Pfam" id="PF05140"/>
    </source>
</evidence>
<comment type="subcellular location">
    <subcellularLocation>
        <location evidence="1">Membrane</location>
        <topology evidence="1">Multi-pass membrane protein</topology>
    </subcellularLocation>
</comment>
<evidence type="ECO:0000256" key="3">
    <source>
        <dbReference type="ARBA" id="ARBA00022748"/>
    </source>
</evidence>
<keyword evidence="3" id="KW-0201">Cytochrome c-type biogenesis</keyword>
<reference evidence="8 9" key="1">
    <citation type="submission" date="2014-11" db="EMBL/GenBank/DDBJ databases">
        <title>Genome sequence and analysis of novel Kurthia sp.</title>
        <authorList>
            <person name="Lawson J.N."/>
            <person name="Gonzalez J.E."/>
            <person name="Rinauldi L."/>
            <person name="Xuan Z."/>
            <person name="Firman A."/>
            <person name="Shaddox L."/>
            <person name="Trudeau A."/>
            <person name="Shah S."/>
            <person name="Reiman D."/>
        </authorList>
    </citation>
    <scope>NUCLEOTIDE SEQUENCE [LARGE SCALE GENOMIC DNA]</scope>
    <source>
        <strain evidence="8 9">3B1D</strain>
    </source>
</reference>
<dbReference type="EMBL" id="JTFC01000031">
    <property type="protein sequence ID" value="RUS55229.1"/>
    <property type="molecule type" value="Genomic_DNA"/>
</dbReference>
<protein>
    <submittedName>
        <fullName evidence="8">Cytochrome C biogenesis protein</fullName>
    </submittedName>
</protein>
<gene>
    <name evidence="8" type="ORF">QI30_09785</name>
</gene>
<evidence type="ECO:0000256" key="5">
    <source>
        <dbReference type="ARBA" id="ARBA00023136"/>
    </source>
</evidence>
<organism evidence="8 9">
    <name type="scientific">Candidatus Kurthia intestinigallinarum</name>
    <dbReference type="NCBI Taxonomy" id="1562256"/>
    <lineage>
        <taxon>Bacteria</taxon>
        <taxon>Bacillati</taxon>
        <taxon>Bacillota</taxon>
        <taxon>Bacilli</taxon>
        <taxon>Bacillales</taxon>
        <taxon>Caryophanaceae</taxon>
        <taxon>Kurthia</taxon>
    </lineage>
</organism>
<dbReference type="InterPro" id="IPR023494">
    <property type="entry name" value="Cyt_c_bgen_Ccs1/CcsB/ResB"/>
</dbReference>
<dbReference type="Pfam" id="PF05140">
    <property type="entry name" value="ResB"/>
    <property type="match status" value="1"/>
</dbReference>
<dbReference type="GO" id="GO:0016020">
    <property type="term" value="C:membrane"/>
    <property type="evidence" value="ECO:0007669"/>
    <property type="project" value="UniProtKB-SubCell"/>
</dbReference>